<dbReference type="PANTHER" id="PTHR33877">
    <property type="entry name" value="SLL1193 PROTEIN"/>
    <property type="match status" value="1"/>
</dbReference>
<evidence type="ECO:0000313" key="2">
    <source>
        <dbReference type="EMBL" id="TET80090.1"/>
    </source>
</evidence>
<keyword evidence="2" id="KW-0540">Nuclease</keyword>
<dbReference type="InterPro" id="IPR029471">
    <property type="entry name" value="HNH_5"/>
</dbReference>
<gene>
    <name evidence="2" type="ORF">E3J38_06300</name>
</gene>
<proteinExistence type="predicted"/>
<evidence type="ECO:0000259" key="1">
    <source>
        <dbReference type="SMART" id="SM00507"/>
    </source>
</evidence>
<reference evidence="2 3" key="1">
    <citation type="submission" date="2019-03" db="EMBL/GenBank/DDBJ databases">
        <title>Metabolic potential of uncultured bacteria and archaea associated with petroleum seepage in deep-sea sediments.</title>
        <authorList>
            <person name="Dong X."/>
            <person name="Hubert C."/>
        </authorList>
    </citation>
    <scope>NUCLEOTIDE SEQUENCE [LARGE SCALE GENOMIC DNA]</scope>
    <source>
        <strain evidence="2">E29_bin36</strain>
    </source>
</reference>
<dbReference type="AlphaFoldDB" id="A0A523XLC1"/>
<dbReference type="Proteomes" id="UP000315534">
    <property type="component" value="Unassembled WGS sequence"/>
</dbReference>
<name>A0A523XLC1_UNCT6</name>
<organism evidence="2 3">
    <name type="scientific">candidate division TA06 bacterium</name>
    <dbReference type="NCBI Taxonomy" id="2250710"/>
    <lineage>
        <taxon>Bacteria</taxon>
        <taxon>Bacteria division TA06</taxon>
    </lineage>
</organism>
<comment type="caution">
    <text evidence="2">The sequence shown here is derived from an EMBL/GenBank/DDBJ whole genome shotgun (WGS) entry which is preliminary data.</text>
</comment>
<dbReference type="Pfam" id="PF14279">
    <property type="entry name" value="HNH_5"/>
    <property type="match status" value="1"/>
</dbReference>
<dbReference type="Gene3D" id="1.10.30.50">
    <property type="match status" value="1"/>
</dbReference>
<dbReference type="InterPro" id="IPR052892">
    <property type="entry name" value="NA-targeting_endonuclease"/>
</dbReference>
<dbReference type="InterPro" id="IPR003615">
    <property type="entry name" value="HNH_nuc"/>
</dbReference>
<feature type="domain" description="HNH nuclease" evidence="1">
    <location>
        <begin position="72"/>
        <end position="123"/>
    </location>
</feature>
<keyword evidence="2" id="KW-0378">Hydrolase</keyword>
<dbReference type="GO" id="GO:0004519">
    <property type="term" value="F:endonuclease activity"/>
    <property type="evidence" value="ECO:0007669"/>
    <property type="project" value="UniProtKB-KW"/>
</dbReference>
<protein>
    <submittedName>
        <fullName evidence="2">HNH endonuclease</fullName>
    </submittedName>
</protein>
<dbReference type="PANTHER" id="PTHR33877:SF2">
    <property type="entry name" value="OS07G0170200 PROTEIN"/>
    <property type="match status" value="1"/>
</dbReference>
<dbReference type="SMART" id="SM00507">
    <property type="entry name" value="HNHc"/>
    <property type="match status" value="1"/>
</dbReference>
<sequence>MLSRNVLVLNQNYEPLSITKAKRAVVLIYLGKAEVVERYDGIKVRSVYSTIPLPSVVRLVFFVRVHRRAITVSRKNIMKRDGYTCQYCDMSEGAMTTDHVIPRRLGGKDTWENLVCACTKCNNRKGDRSPNEAGLTLIRHPKKPHFFTFINSLITVPDVRWKRYLFLDS</sequence>
<accession>A0A523XLC1</accession>
<keyword evidence="2" id="KW-0255">Endonuclease</keyword>
<dbReference type="CDD" id="cd00085">
    <property type="entry name" value="HNHc"/>
    <property type="match status" value="1"/>
</dbReference>
<dbReference type="EMBL" id="SOIP01000371">
    <property type="protein sequence ID" value="TET80090.1"/>
    <property type="molecule type" value="Genomic_DNA"/>
</dbReference>
<evidence type="ECO:0000313" key="3">
    <source>
        <dbReference type="Proteomes" id="UP000315534"/>
    </source>
</evidence>